<protein>
    <submittedName>
        <fullName evidence="3">DUF4234 domain-containing protein</fullName>
    </submittedName>
</protein>
<keyword evidence="1" id="KW-0812">Transmembrane</keyword>
<reference evidence="3 4" key="1">
    <citation type="journal article" date="2019" name="Int. J. Syst. Evol. Microbiol.">
        <title>The Global Catalogue of Microorganisms (GCM) 10K type strain sequencing project: providing services to taxonomists for standard genome sequencing and annotation.</title>
        <authorList>
            <consortium name="The Broad Institute Genomics Platform"/>
            <consortium name="The Broad Institute Genome Sequencing Center for Infectious Disease"/>
            <person name="Wu L."/>
            <person name="Ma J."/>
        </authorList>
    </citation>
    <scope>NUCLEOTIDE SEQUENCE [LARGE SCALE GENOMIC DNA]</scope>
    <source>
        <strain evidence="3 4">CGMCC 1.12237</strain>
    </source>
</reference>
<dbReference type="EMBL" id="JBHSKX010000002">
    <property type="protein sequence ID" value="MFC5367702.1"/>
    <property type="molecule type" value="Genomic_DNA"/>
</dbReference>
<dbReference type="AlphaFoldDB" id="A0ABD5RD01"/>
<evidence type="ECO:0000256" key="1">
    <source>
        <dbReference type="SAM" id="Phobius"/>
    </source>
</evidence>
<comment type="caution">
    <text evidence="3">The sequence shown here is derived from an EMBL/GenBank/DDBJ whole genome shotgun (WGS) entry which is preliminary data.</text>
</comment>
<evidence type="ECO:0000313" key="3">
    <source>
        <dbReference type="EMBL" id="MFC5367702.1"/>
    </source>
</evidence>
<dbReference type="InterPro" id="IPR025328">
    <property type="entry name" value="DUF4234"/>
</dbReference>
<feature type="transmembrane region" description="Helical" evidence="1">
    <location>
        <begin position="12"/>
        <end position="30"/>
    </location>
</feature>
<organism evidence="3 4">
    <name type="scientific">Salinirubrum litoreum</name>
    <dbReference type="NCBI Taxonomy" id="1126234"/>
    <lineage>
        <taxon>Archaea</taxon>
        <taxon>Methanobacteriati</taxon>
        <taxon>Methanobacteriota</taxon>
        <taxon>Stenosarchaea group</taxon>
        <taxon>Halobacteria</taxon>
        <taxon>Halobacteriales</taxon>
        <taxon>Haloferacaceae</taxon>
        <taxon>Salinirubrum</taxon>
    </lineage>
</organism>
<keyword evidence="1" id="KW-0472">Membrane</keyword>
<keyword evidence="1" id="KW-1133">Transmembrane helix</keyword>
<dbReference type="Pfam" id="PF14018">
    <property type="entry name" value="DUF4234"/>
    <property type="match status" value="1"/>
</dbReference>
<feature type="transmembrane region" description="Helical" evidence="1">
    <location>
        <begin position="80"/>
        <end position="98"/>
    </location>
</feature>
<name>A0ABD5RD01_9EURY</name>
<proteinExistence type="predicted"/>
<evidence type="ECO:0000313" key="4">
    <source>
        <dbReference type="Proteomes" id="UP001596201"/>
    </source>
</evidence>
<gene>
    <name evidence="3" type="ORF">ACFPJ5_12230</name>
</gene>
<dbReference type="RefSeq" id="WP_227229947.1">
    <property type="nucleotide sequence ID" value="NZ_JAJCVJ010000002.1"/>
</dbReference>
<sequence length="106" mass="11963">MSADALEERSVAKVIVLSFVTFGLYVPYWFHQVNKQLKSHLDANFDPTIRLVGFFVPVVNLIVLWKQSQLVAEFDSDRGAGVTFLAWLFFFPLAQGLIQGSINEQA</sequence>
<dbReference type="Proteomes" id="UP001596201">
    <property type="component" value="Unassembled WGS sequence"/>
</dbReference>
<feature type="transmembrane region" description="Helical" evidence="1">
    <location>
        <begin position="51"/>
        <end position="68"/>
    </location>
</feature>
<accession>A0ABD5RD01</accession>
<evidence type="ECO:0000259" key="2">
    <source>
        <dbReference type="Pfam" id="PF14018"/>
    </source>
</evidence>
<feature type="domain" description="DUF4234" evidence="2">
    <location>
        <begin position="9"/>
        <end position="56"/>
    </location>
</feature>
<keyword evidence="4" id="KW-1185">Reference proteome</keyword>